<reference evidence="1" key="1">
    <citation type="journal article" date="2014" name="Front. Microbiol.">
        <title>High frequency of phylogenetically diverse reductive dehalogenase-homologous genes in deep subseafloor sedimentary metagenomes.</title>
        <authorList>
            <person name="Kawai M."/>
            <person name="Futagami T."/>
            <person name="Toyoda A."/>
            <person name="Takaki Y."/>
            <person name="Nishi S."/>
            <person name="Hori S."/>
            <person name="Arai W."/>
            <person name="Tsubouchi T."/>
            <person name="Morono Y."/>
            <person name="Uchiyama I."/>
            <person name="Ito T."/>
            <person name="Fujiyama A."/>
            <person name="Inagaki F."/>
            <person name="Takami H."/>
        </authorList>
    </citation>
    <scope>NUCLEOTIDE SEQUENCE</scope>
    <source>
        <strain evidence="1">Expedition CK06-06</strain>
    </source>
</reference>
<organism evidence="1">
    <name type="scientific">marine sediment metagenome</name>
    <dbReference type="NCBI Taxonomy" id="412755"/>
    <lineage>
        <taxon>unclassified sequences</taxon>
        <taxon>metagenomes</taxon>
        <taxon>ecological metagenomes</taxon>
    </lineage>
</organism>
<accession>X1QXH3</accession>
<feature type="non-terminal residue" evidence="1">
    <location>
        <position position="1"/>
    </location>
</feature>
<dbReference type="AlphaFoldDB" id="X1QXH3"/>
<sequence length="163" mass="19151">AEKERNFKEAETKYREVLRLNSQYFPAWIHLRDVLSVNSRTAGDQIELERLEKKIALFKMDRIVPDAWTWSGNYEGLPSWKAPFRIAEPLNGLRIKFTGEEKGAWKLLLDGRFIEAWAGSKWVEDRPVTVPAGEHEFRLIYYGNIFPSEKKKPPFTLQVHFKK</sequence>
<evidence type="ECO:0000313" key="1">
    <source>
        <dbReference type="EMBL" id="GAI59496.1"/>
    </source>
</evidence>
<proteinExistence type="predicted"/>
<comment type="caution">
    <text evidence="1">The sequence shown here is derived from an EMBL/GenBank/DDBJ whole genome shotgun (WGS) entry which is preliminary data.</text>
</comment>
<dbReference type="EMBL" id="BARW01004031">
    <property type="protein sequence ID" value="GAI59496.1"/>
    <property type="molecule type" value="Genomic_DNA"/>
</dbReference>
<gene>
    <name evidence="1" type="ORF">S12H4_09772</name>
</gene>
<protein>
    <submittedName>
        <fullName evidence="1">Uncharacterized protein</fullName>
    </submittedName>
</protein>
<name>X1QXH3_9ZZZZ</name>